<evidence type="ECO:0000313" key="7">
    <source>
        <dbReference type="Proteomes" id="UP000229529"/>
    </source>
</evidence>
<sequence>MYKTKVCNGWTYASAKKKTAIAKVKVCLNESFVLVINNPANDNHENDALFKYITHNVFNLIRYKNFQVFALVKGGGLTSQAYAIRLAMVKCLLCLNDGIRPVLKANNYISTDCRMVERKKCGHCKARKSCQFSKR</sequence>
<dbReference type="InterPro" id="IPR000754">
    <property type="entry name" value="Ribosomal_uS9"/>
</dbReference>
<dbReference type="Gene3D" id="3.30.230.10">
    <property type="match status" value="1"/>
</dbReference>
<evidence type="ECO:0000256" key="4">
    <source>
        <dbReference type="ARBA" id="ARBA00035259"/>
    </source>
</evidence>
<comment type="similarity">
    <text evidence="1">Belongs to the universal ribosomal protein uS9 family.</text>
</comment>
<comment type="caution">
    <text evidence="6">The sequence shown here is derived from an EMBL/GenBank/DDBJ whole genome shotgun (WGS) entry which is preliminary data.</text>
</comment>
<gene>
    <name evidence="6" type="primary">rpsI</name>
    <name evidence="6" type="ORF">alecur_135</name>
</gene>
<keyword evidence="2" id="KW-0689">Ribosomal protein</keyword>
<reference evidence="6" key="1">
    <citation type="submission" date="2017-09" db="EMBL/GenBank/DDBJ databases">
        <authorList>
            <person name="Campbell M.A."/>
            <person name="Lukasik P."/>
            <person name="Simon C."/>
            <person name="McCutcheon J.P."/>
        </authorList>
    </citation>
    <scope>NUCLEOTIDE SEQUENCE [LARGE SCALE GENOMIC DNA]</scope>
    <source>
        <strain evidence="6">ALECUR</strain>
    </source>
</reference>
<evidence type="ECO:0000313" key="6">
    <source>
        <dbReference type="EMBL" id="PIM96334.1"/>
    </source>
</evidence>
<keyword evidence="3" id="KW-0687">Ribonucleoprotein</keyword>
<protein>
    <recommendedName>
        <fullName evidence="4">Small ribosomal subunit protein uS9</fullName>
    </recommendedName>
    <alternativeName>
        <fullName evidence="5">30S ribosomal protein S9</fullName>
    </alternativeName>
</protein>
<evidence type="ECO:0000256" key="5">
    <source>
        <dbReference type="ARBA" id="ARBA00035523"/>
    </source>
</evidence>
<dbReference type="Proteomes" id="UP000229529">
    <property type="component" value="Unassembled WGS sequence"/>
</dbReference>
<keyword evidence="7" id="KW-1185">Reference proteome</keyword>
<dbReference type="InterPro" id="IPR020568">
    <property type="entry name" value="Ribosomal_Su5_D2-typ_SF"/>
</dbReference>
<evidence type="ECO:0000256" key="1">
    <source>
        <dbReference type="ARBA" id="ARBA00005251"/>
    </source>
</evidence>
<name>A0ABX4MHE9_9HYPH</name>
<dbReference type="PANTHER" id="PTHR21569:SF1">
    <property type="entry name" value="SMALL RIBOSOMAL SUBUNIT PROTEIN US9M"/>
    <property type="match status" value="1"/>
</dbReference>
<dbReference type="EMBL" id="NXGS01000092">
    <property type="protein sequence ID" value="PIM96334.1"/>
    <property type="molecule type" value="Genomic_DNA"/>
</dbReference>
<proteinExistence type="inferred from homology"/>
<dbReference type="PANTHER" id="PTHR21569">
    <property type="entry name" value="RIBOSOMAL PROTEIN S9"/>
    <property type="match status" value="1"/>
</dbReference>
<organism evidence="6 7">
    <name type="scientific">Candidatus Hodgkinia cicadicola</name>
    <dbReference type="NCBI Taxonomy" id="573658"/>
    <lineage>
        <taxon>Bacteria</taxon>
        <taxon>Pseudomonadati</taxon>
        <taxon>Pseudomonadota</taxon>
        <taxon>Alphaproteobacteria</taxon>
        <taxon>Hyphomicrobiales</taxon>
        <taxon>Candidatus Hodgkinia</taxon>
    </lineage>
</organism>
<dbReference type="SUPFAM" id="SSF54211">
    <property type="entry name" value="Ribosomal protein S5 domain 2-like"/>
    <property type="match status" value="1"/>
</dbReference>
<dbReference type="InterPro" id="IPR014721">
    <property type="entry name" value="Ribsml_uS5_D2-typ_fold_subgr"/>
</dbReference>
<evidence type="ECO:0000256" key="2">
    <source>
        <dbReference type="ARBA" id="ARBA00022980"/>
    </source>
</evidence>
<evidence type="ECO:0000256" key="3">
    <source>
        <dbReference type="ARBA" id="ARBA00023274"/>
    </source>
</evidence>
<accession>A0ABX4MHE9</accession>
<dbReference type="Pfam" id="PF00380">
    <property type="entry name" value="Ribosomal_S9"/>
    <property type="match status" value="1"/>
</dbReference>